<keyword evidence="19 33" id="KW-1043">Host membrane</keyword>
<evidence type="ECO:0000256" key="15">
    <source>
        <dbReference type="ARBA" id="ARBA00022703"/>
    </source>
</evidence>
<evidence type="ECO:0000256" key="17">
    <source>
        <dbReference type="ARBA" id="ARBA00022804"/>
    </source>
</evidence>
<dbReference type="InterPro" id="IPR000777">
    <property type="entry name" value="HIV1_Gp120"/>
</dbReference>
<feature type="short sequence motif" description="YXXL motif; contains endocytosis signal" evidence="33">
    <location>
        <begin position="706"/>
        <end position="709"/>
    </location>
</feature>
<evidence type="ECO:0000256" key="16">
    <source>
        <dbReference type="ARBA" id="ARBA00022729"/>
    </source>
</evidence>
<keyword evidence="23 33" id="KW-1039">Host endosome</keyword>
<feature type="disulfide bond" evidence="33">
    <location>
        <begin position="212"/>
        <end position="241"/>
    </location>
</feature>
<comment type="PTM">
    <text evidence="33">Highly glycosylated by host. The high number of glycan on the protein is reffered to as 'glycan shield' because it contributes to hide protein sequence from adaptive immune system.</text>
</comment>
<name>A0A6H0JXH2_HV1</name>
<evidence type="ECO:0000256" key="10">
    <source>
        <dbReference type="ARBA" id="ARBA00022570"/>
    </source>
</evidence>
<keyword evidence="22 33" id="KW-1133">Transmembrane helix</keyword>
<dbReference type="FunFam" id="2.170.40.20:FF:000001">
    <property type="entry name" value="Envelope glycoprotein gp160"/>
    <property type="match status" value="1"/>
</dbReference>
<dbReference type="SUPFAM" id="SSF56502">
    <property type="entry name" value="gp120 core"/>
    <property type="match status" value="2"/>
</dbReference>
<dbReference type="GO" id="GO:0075512">
    <property type="term" value="P:clathrin-dependent endocytosis of virus by host cell"/>
    <property type="evidence" value="ECO:0007669"/>
    <property type="project" value="UniProtKB-UniRule"/>
</dbReference>
<comment type="subunit">
    <text evidence="32">The mature envelope protein (Env) consists of a homotrimer of non-covalently associated gp120-gp41 heterodimers. The resulting complex protrudes from the virus surface as a spike. There seems to be as few as 10 spikes on the average virion. Interacts with host CD4, CCR5 and CXCR4. Gp120 also interacts with the C-type lectins CD209/DC-SIGN and CLEC4M/DC-SIGNR (collectively referred to as DC-SIGN(R)). Gp120 and gp41 interact with GalCer. Gp120 interacts with host ITGA4/ITGB7 complex; on CD4+ T-cells, this interaction results in rapid activation of integrin ITGAL/LFA-1, which facilitates efficient cell-to-cell spreading of HIV-1. Gp120 interacts with cell-associated heparan sulfate; this interaction increases virus infectivity on permissive cells and may be involved in infection of CD4- cells.</text>
</comment>
<keyword evidence="25 33" id="KW-0472">Membrane</keyword>
<keyword evidence="8 33" id="KW-1170">Fusion of virus membrane with host endosomal membrane</keyword>
<protein>
    <recommendedName>
        <fullName evidence="33">Envelope glycoprotein gp160</fullName>
    </recommendedName>
    <alternativeName>
        <fullName evidence="33">Env polyprotein</fullName>
    </alternativeName>
    <component>
        <recommendedName>
            <fullName evidence="33">Surface protein gp120</fullName>
            <shortName evidence="33">SU</shortName>
        </recommendedName>
        <alternativeName>
            <fullName evidence="33">Glycoprotein 120</fullName>
            <shortName evidence="33">gp120</shortName>
        </alternativeName>
    </component>
    <component>
        <recommendedName>
            <fullName evidence="33">Transmembrane protein gp41</fullName>
            <shortName evidence="33">TM</shortName>
        </recommendedName>
        <alternativeName>
            <fullName evidence="33">Glycoprotein 41</fullName>
            <shortName evidence="33">gp41</shortName>
        </alternativeName>
    </component>
</protein>
<keyword evidence="24 33" id="KW-0175">Coiled coil</keyword>
<feature type="topological domain" description="Cytoplasmic" evidence="33">
    <location>
        <begin position="700"/>
        <end position="850"/>
    </location>
</feature>
<evidence type="ECO:0000256" key="34">
    <source>
        <dbReference type="RuleBase" id="RU363095"/>
    </source>
</evidence>
<evidence type="ECO:0000256" key="29">
    <source>
        <dbReference type="ARBA" id="ARBA00023280"/>
    </source>
</evidence>
<keyword evidence="29 33" id="KW-0899">Viral immunoevasion</keyword>
<organism evidence="38">
    <name type="scientific">Human immunodeficiency virus type 1</name>
    <name type="common">HIV-1</name>
    <dbReference type="NCBI Taxonomy" id="11676"/>
    <lineage>
        <taxon>Viruses</taxon>
        <taxon>Riboviria</taxon>
        <taxon>Pararnavirae</taxon>
        <taxon>Artverviricota</taxon>
        <taxon>Revtraviricetes</taxon>
        <taxon>Ortervirales</taxon>
        <taxon>Retroviridae</taxon>
        <taxon>Orthoretrovirinae</taxon>
        <taxon>Lentivirus</taxon>
        <taxon>Lentivirus humimdef1</taxon>
    </lineage>
</organism>
<keyword evidence="12 33" id="KW-1162">Viral penetration into host cytoplasm</keyword>
<comment type="domain">
    <text evidence="33">The YXXL motif is involved in determining the exact site of viral release at the surface of infected mononuclear cells and promotes endocytosis. YXXL and di-leucine endocytosis motifs interact directly or indirectly with the clathrin adapter complexes, opperate independently, and their activities are not additive.</text>
</comment>
<proteinExistence type="inferred from homology"/>
<keyword evidence="9 33" id="KW-1032">Host cell membrane</keyword>
<feature type="region of interest" description="CD4-binding loop" evidence="33">
    <location>
        <begin position="356"/>
        <end position="366"/>
    </location>
</feature>
<dbReference type="Gene3D" id="2.170.40.20">
    <property type="entry name" value="Human immunodeficiency virus 1, Gp160, envelope glycoprotein"/>
    <property type="match status" value="2"/>
</dbReference>
<accession>A0A6H0JXH2</accession>
<keyword evidence="11 33" id="KW-0945">Host-virus interaction</keyword>
<dbReference type="GO" id="GO:0039654">
    <property type="term" value="P:fusion of virus membrane with host endosome membrane"/>
    <property type="evidence" value="ECO:0007669"/>
    <property type="project" value="UniProtKB-UniRule"/>
</dbReference>
<dbReference type="Pfam" id="PF00516">
    <property type="entry name" value="GP120"/>
    <property type="match status" value="2"/>
</dbReference>
<comment type="miscellaneous">
    <text evidence="33">HIV-1 lineages are divided in three main groups, M (for Major), O (for Outlier), and N (for New, or Non-M, Non-O). The vast majority of strains found worldwide belong to the group M. Group O seems to be endemic to and largely confined to Cameroon and neighboring countries in West Central Africa, where these viruses represent a small minority of HIV-1 strains. The group N is represented by a limited number of isolates from Cameroonian persons. The group M is further subdivided in 9 clades or subtypes (A to D, F to H, J and K).</text>
</comment>
<comment type="function">
    <text evidence="33">Envelope glycoprotein gp160: Oligomerizes in the host endoplasmic reticulum into predominantly trimers. In a second time, gp160 transits in the host Golgi, where glycosylation is completed. The precursor is then proteolytically cleaved in the trans-Golgi and thereby activated by cellular furin or furin-like proteases to produce gp120 and gp41.</text>
</comment>
<evidence type="ECO:0000256" key="6">
    <source>
        <dbReference type="ARBA" id="ARBA00004650"/>
    </source>
</evidence>
<comment type="miscellaneous">
    <text evidence="33">Inhibitors targeting HIV-1 viral envelope proteins are used as antiretroviral drugs. Attachment of virions to the cell surface via non-specific interactions and CD4 binding can be blocked by inhibitors that include cyanovirin-N, cyclotriazadisulfonamide analogs, PRO 2000, TNX 355 and PRO 542. In addition, BMS 806 can block CD4-induced conformational changes. Env interactions with the coreceptor molecules can be targeted by CCR5 antagonists including SCH-D, maraviroc (UK 427857) and aplaviroc (GW 873140), and the CXCR4 antagonist AMD 070. Fusion of viral and cellular membranes can be inhibited by peptides such as enfuvirtide and tifuvirtide (T 1249). Resistance to inhibitors associated with mutations in Env are observed. Most of the time, single mutations confer only a modest reduction in drug susceptibility. Combination of several mutations is usually required to develop a high-level drug resistance.</text>
</comment>
<dbReference type="SUPFAM" id="SSF58069">
    <property type="entry name" value="Virus ectodomain"/>
    <property type="match status" value="1"/>
</dbReference>
<evidence type="ECO:0000313" key="38">
    <source>
        <dbReference type="EMBL" id="QIU84827.1"/>
    </source>
</evidence>
<keyword evidence="26 33" id="KW-0564">Palmitate</keyword>
<evidence type="ECO:0000256" key="8">
    <source>
        <dbReference type="ARBA" id="ARBA00022510"/>
    </source>
</evidence>
<keyword evidence="7 33" id="KW-1168">Fusion of virus membrane with host membrane</keyword>
<feature type="disulfide bond" evidence="33">
    <location>
        <begin position="53"/>
        <end position="73"/>
    </location>
</feature>
<feature type="domain" description="Human immunodeficiency virus 1 envelope glycoprotein Gp120" evidence="36">
    <location>
        <begin position="145"/>
        <end position="505"/>
    </location>
</feature>
<evidence type="ECO:0000256" key="31">
    <source>
        <dbReference type="ARBA" id="ARBA00023296"/>
    </source>
</evidence>
<sequence length="850" mass="96968">MKVKGIRKNYQLLWRGGILLLGILMISNASEQLWVTVYYGVPVWKEATTTLFCASDAKAYDTEAHNVWATHACVPTDPNPQEVELKNVTEYFNMWKNNMVEQMHEDIISLWDQSLKPCVKLTPLCVTLNCTDVKNNKTNTNITEENTEMKNCSFNITTNIRDKVRREYALFYTLDVVQIDNSSSYILSSCNTSVITQACPKVSFEPIPIHYCTPAGFAILKCRDKKFNGTGPCKNVSTVQCTHGIKPVVSTQLLLNGSLAEEEVVLRSENFTDNSKTIIVQLKEPVQINCTRPNNNTRKGIHIGPGRAFYATGEIIGDIRQAHCNVSRTQWNNTLQQIVKKLKEQFKNKTIDFKPPSGGDPEIVMHTFNCGGEFFYCNSTELFNSSWTWNGTRNDNSNNTEGNITLPCRIKQIINMWQEVGKAMYAPPIKGQISCSSNITGLLLTRDGGNNVNTTHNNTEIFRPGGGNMRDNWRSELYKYKVVRIEPLGIAPTKAKRRVVQREKRAVGLGAMFLGFLGAAGSTMGAASLTLTVQARLLLSGIVQQQNNLLRAIEAQQHLLQLTVWGIKQLQARVLAVERYLRDQQLLGIWGCSGKLICTTTVPWNASWSNKSMDDIWDNMTWLQWEREIDNYTDTIYKLLEESQTQQEKNEKELLELDKWASLWTWFDISNWLWYIKIFIMIVGGLIGLRIVFLVLSVVNRVRKGYSPLLFQTRPPTQRGPDRPEGIEEEGGERDRGRSGRLVDGFLTLFWIDLRSLCLFCYHRLRDLLLIVTRIVEILGRRGWEALKYWWNLLQYWSQELKNSAVSLLNATAIAVAEGTDRIIEVANRIFRAFLHIPRRIRQGLERALL</sequence>
<comment type="subcellular location">
    <molecule>Surface protein gp120</molecule>
    <subcellularLocation>
        <location evidence="33">Virion membrane</location>
        <topology evidence="33">Peripheral membrane protein</topology>
    </subcellularLocation>
    <subcellularLocation>
        <location evidence="33">Host cell membrane</location>
        <topology evidence="33">Peripheral membrane protein</topology>
    </subcellularLocation>
    <subcellularLocation>
        <location evidence="33">Host endosome membrane</location>
        <topology evidence="33">Single-pass type I membrane protein</topology>
    </subcellularLocation>
    <text evidence="33">The surface protein is not anchored to the viral envelope, but associates with the extravirion surface through its binding to TM. It is probably concentrated at the site of budding and incorporated into the virions possibly by contacts between the cytoplasmic tail of Env and the N-terminus of Gag.</text>
</comment>
<keyword evidence="27 33" id="KW-1015">Disulfide bond</keyword>
<evidence type="ECO:0000256" key="28">
    <source>
        <dbReference type="ARBA" id="ARBA00023180"/>
    </source>
</evidence>
<comment type="PTM">
    <text evidence="33">Palmitoylation of the transmembrane protein and of Env polyprotein (prior to its proteolytic cleavage) is essential for their association with host cell membrane lipid rafts. Palmitoylation is therefore required for envelope trafficking to classical lipid rafts, but not for viral replication.</text>
</comment>
<evidence type="ECO:0000256" key="32">
    <source>
        <dbReference type="ARBA" id="ARBA00062028"/>
    </source>
</evidence>
<evidence type="ECO:0000256" key="26">
    <source>
        <dbReference type="ARBA" id="ARBA00023139"/>
    </source>
</evidence>
<dbReference type="GO" id="GO:0019082">
    <property type="term" value="P:viral protein processing"/>
    <property type="evidence" value="ECO:0007669"/>
    <property type="project" value="UniProtKB-UniRule"/>
</dbReference>
<feature type="domain" description="Human immunodeficiency virus 1 envelope glycoprotein Gp120" evidence="36">
    <location>
        <begin position="33"/>
        <end position="141"/>
    </location>
</feature>
<evidence type="ECO:0000259" key="37">
    <source>
        <dbReference type="Pfam" id="PF00517"/>
    </source>
</evidence>
<dbReference type="GO" id="GO:0019062">
    <property type="term" value="P:virion attachment to host cell"/>
    <property type="evidence" value="ECO:0007669"/>
    <property type="project" value="UniProtKB-UniRule"/>
</dbReference>
<feature type="domain" description="Retroviral envelope protein GP41-like" evidence="37">
    <location>
        <begin position="524"/>
        <end position="713"/>
    </location>
</feature>
<keyword evidence="18 33" id="KW-0946">Virion</keyword>
<feature type="region of interest" description="Fusion peptide" evidence="33">
    <location>
        <begin position="506"/>
        <end position="526"/>
    </location>
</feature>
<feature type="site" description="Cleavage; by host furin" evidence="33">
    <location>
        <begin position="505"/>
        <end position="506"/>
    </location>
</feature>
<comment type="function">
    <text evidence="33">Transmembrane protein gp41: Acts as a class I viral fusion protein. Under the current model, the protein has at least 3 conformational states: pre-fusion native state, pre-hairpin intermediate state, and post-fusion hairpin state. During fusion of viral and target intracellular membranes, the coiled coil regions (heptad repeats) assume a trimer-of-hairpins structure, positioning the fusion peptide in close proximity to the C-terminal region of the ectodomain. The formation of this structure appears to drive apposition and subsequent fusion of viral and target cell membranes. Complete fusion occurs in host cell endosomes and is dynamin-dependent, however some lipid transfer might occur at the plasma membrane. The virus undergoes clathrin-dependent internalization long before endosomal fusion, thus minimizing the surface exposure of conserved viral epitopes during fusion and reducing the efficacy of inhibitors targeting these epitopes. Membranes fusion leads to delivery of the nucleocapsid into the cytoplasm.</text>
</comment>
<evidence type="ECO:0000256" key="13">
    <source>
        <dbReference type="ARBA" id="ARBA00022685"/>
    </source>
</evidence>
<evidence type="ECO:0000256" key="23">
    <source>
        <dbReference type="ARBA" id="ARBA00023046"/>
    </source>
</evidence>
<comment type="subcellular location">
    <subcellularLocation>
        <location evidence="3">Host cell membrane</location>
        <topology evidence="3">Peripheral membrane protein</topology>
    </subcellularLocation>
    <subcellularLocation>
        <location evidence="1">Host cell membrane</location>
        <topology evidence="1">Single-pass type I membrane protein</topology>
    </subcellularLocation>
    <subcellularLocation>
        <location evidence="2">Host endosome membrane</location>
        <topology evidence="2">Peripheral membrane protein</topology>
    </subcellularLocation>
    <subcellularLocation>
        <location evidence="5">Host endosome membrane</location>
        <topology evidence="5">Single-pass type I membrane protein</topology>
    </subcellularLocation>
    <subcellularLocation>
        <location evidence="6">Virion membrane</location>
        <topology evidence="6">Peripheral membrane protein</topology>
    </subcellularLocation>
    <subcellularLocation>
        <location evidence="4">Virion membrane</location>
        <topology evidence="4">Single-pass type I membrane protein</topology>
    </subcellularLocation>
</comment>
<dbReference type="InterPro" id="IPR000328">
    <property type="entry name" value="GP41-like"/>
</dbReference>
<feature type="region of interest" description="Disordered" evidence="35">
    <location>
        <begin position="712"/>
        <end position="737"/>
    </location>
</feature>
<feature type="disulfide bond" evidence="33">
    <location>
        <begin position="592"/>
        <end position="598"/>
    </location>
</feature>
<keyword evidence="31 33" id="KW-1160">Virus entry into host cell</keyword>
<evidence type="ECO:0000259" key="36">
    <source>
        <dbReference type="Pfam" id="PF00516"/>
    </source>
</evidence>
<evidence type="ECO:0000256" key="20">
    <source>
        <dbReference type="ARBA" id="ARBA00022879"/>
    </source>
</evidence>
<dbReference type="GO" id="GO:0020002">
    <property type="term" value="C:host cell plasma membrane"/>
    <property type="evidence" value="ECO:0007669"/>
    <property type="project" value="UniProtKB-SubCell"/>
</dbReference>
<dbReference type="Gene3D" id="1.10.287.210">
    <property type="match status" value="1"/>
</dbReference>
<keyword evidence="28 33" id="KW-0325">Glycoprotein</keyword>
<dbReference type="EMBL" id="MT033596">
    <property type="protein sequence ID" value="QIU84827.1"/>
    <property type="molecule type" value="Genomic_DNA"/>
</dbReference>
<comment type="function">
    <text evidence="33">Surface protein gp120: Attaches the virus to the host lymphoid cell by binding to the primary receptor CD4. This interaction induces a structural rearrangement creating a high affinity binding site for a chemokine coreceptor like CXCR4 and/or CCR5. Acts as a ligand for CD209/DC-SIGN and CLEC4M/DC-SIGNR, which are respectively found on dendritic cells (DCs), and on endothelial cells of liver sinusoids and lymph node sinuses. These interactions allow capture of viral particles at mucosal surfaces by these cells and subsequent transmission to permissive cells. HIV subverts the migration properties of dendritic cells to gain access to CD4+ T-cells in lymph nodes. Virus transmission to permissive T-cells occurs either in trans (without DCs infection, through viral capture and transmission), or in cis (following DCs productive infection, through the usual CD4-gp120 interaction), thereby inducing a robust infection. In trans infection, bound virions remain infectious over days and it is proposed that they are not degraded, but protected in non-lysosomal acidic organelles within the DCs close to the cell membrane thus contributing to the viral infectious potential during DCs' migration from the periphery to the lymphoid tissues. On arrival at lymphoid tissues, intact virions recycle back to DCs' cell surface allowing virus transmission to CD4+ T-cells.</text>
</comment>
<dbReference type="GO" id="GO:1903911">
    <property type="term" value="P:positive regulation of receptor clustering"/>
    <property type="evidence" value="ECO:0007669"/>
    <property type="project" value="UniProtKB-UniRule"/>
</dbReference>
<evidence type="ECO:0000256" key="21">
    <source>
        <dbReference type="ARBA" id="ARBA00022890"/>
    </source>
</evidence>
<gene>
    <name evidence="33 38" type="primary">env</name>
</gene>
<keyword evidence="21 33" id="KW-1164">Virus endocytosis by host</keyword>
<comment type="caution">
    <text evidence="33 34">Lacks conserved residue(s) required for the propagation of feature annotation.</text>
</comment>
<dbReference type="FunFam" id="2.170.40.20:FF:000003">
    <property type="entry name" value="Envelope glycoprotein gp160"/>
    <property type="match status" value="1"/>
</dbReference>
<keyword evidence="16 33" id="KW-0732">Signal</keyword>
<dbReference type="GO" id="GO:0019064">
    <property type="term" value="P:fusion of virus membrane with host plasma membrane"/>
    <property type="evidence" value="ECO:0007669"/>
    <property type="project" value="UniProtKB-UniRule"/>
</dbReference>
<comment type="domain">
    <text evidence="33">The membrane proximal external region (MPER) present in gp41 is a tryptophan-rich region recognized by the antibodies 2F5, Z13, and 4E10. MPER seems to play a role in fusion.</text>
</comment>
<dbReference type="InterPro" id="IPR036377">
    <property type="entry name" value="Gp120_core_sf"/>
</dbReference>
<keyword evidence="10 33" id="KW-1165">Clathrin-mediated endocytosis of virus by host</keyword>
<comment type="similarity">
    <text evidence="33">Belongs to the HIV-1 env protein family.</text>
</comment>
<feature type="short sequence motif" description="Di-leucine internalization motif" evidence="33">
    <location>
        <begin position="849"/>
        <end position="850"/>
    </location>
</feature>
<evidence type="ECO:0000256" key="5">
    <source>
        <dbReference type="ARBA" id="ARBA00004578"/>
    </source>
</evidence>
<keyword evidence="15 33" id="KW-0053">Apoptosis</keyword>
<dbReference type="GO" id="GO:1903908">
    <property type="term" value="P:positive regulation of plasma membrane raft polarization"/>
    <property type="evidence" value="ECO:0007669"/>
    <property type="project" value="UniProtKB-UniRule"/>
</dbReference>
<evidence type="ECO:0000256" key="25">
    <source>
        <dbReference type="ARBA" id="ARBA00023136"/>
    </source>
</evidence>
<dbReference type="GO" id="GO:0052031">
    <property type="term" value="P:symbiont-mediated perturbation of host defense response"/>
    <property type="evidence" value="ECO:0007669"/>
    <property type="project" value="UniProtKB-UniRule"/>
</dbReference>
<keyword evidence="13 33" id="KW-0165">Cleavage on pair of basic residues</keyword>
<keyword evidence="14 33" id="KW-0812">Transmembrane</keyword>
<feature type="coiled-coil region" evidence="33">
    <location>
        <begin position="627"/>
        <end position="661"/>
    </location>
</feature>
<dbReference type="Pfam" id="PF00517">
    <property type="entry name" value="GP41"/>
    <property type="match status" value="1"/>
</dbReference>
<feature type="lipid moiety-binding region" description="S-palmitoyl cysteine; by host" evidence="33">
    <location>
        <position position="758"/>
    </location>
</feature>
<comment type="subunit">
    <text evidence="33">The mature envelope protein (Env) consists of a homotrimer of non-covalently associated gp120-gp41 heterodimers. The resulting complex protrudes from the virus surface as a spike. There seems to be as few as 10 spikes on the average virion. Surface protein gp120 interacts with host CD4, CCR5 and CXCR4. Gp120 also interacts with the C-type lectins CD209/DC-SIGN and CLEC4M/DC-SIGNR (collectively referred to as DC-SIGN(R)). Gp120 and gp41 interact with GalCer. Gp120 interacts with host ITGA4/ITGB7 complex; on CD4+ T-cells, this interaction results in rapid activation of integrin ITGAL/LFA-1, which facilitates efficient cell-to-cell spreading of HIV-1. Gp120 interacts with cell-associated heparan sulfate; this interaction increases virus infectivity on permissive cells and may be involved in infection of CD4- cells.</text>
</comment>
<evidence type="ECO:0000256" key="12">
    <source>
        <dbReference type="ARBA" id="ARBA00022595"/>
    </source>
</evidence>
<evidence type="ECO:0000256" key="3">
    <source>
        <dbReference type="ARBA" id="ARBA00004505"/>
    </source>
</evidence>
<evidence type="ECO:0000256" key="1">
    <source>
        <dbReference type="ARBA" id="ARBA00004402"/>
    </source>
</evidence>
<evidence type="ECO:0000256" key="19">
    <source>
        <dbReference type="ARBA" id="ARBA00022870"/>
    </source>
</evidence>
<feature type="transmembrane region" description="Helical" evidence="34">
    <location>
        <begin position="12"/>
        <end position="29"/>
    </location>
</feature>
<evidence type="ECO:0000256" key="14">
    <source>
        <dbReference type="ARBA" id="ARBA00022692"/>
    </source>
</evidence>
<evidence type="ECO:0000256" key="4">
    <source>
        <dbReference type="ARBA" id="ARBA00004563"/>
    </source>
</evidence>
<reference evidence="38" key="1">
    <citation type="journal article" date="2020" name="J. Clin. Invest.">
        <title>Longitudinal study reveals HIV-1-infected CD4+ T cell dynamics during long-term antiretroviral therapy.</title>
        <authorList>
            <person name="Antar A.A.R."/>
            <person name="Jenike K.M."/>
            <person name="Jang S."/>
            <person name="Rigau D.N."/>
            <person name="Reeves D.B."/>
            <person name="Hoh R."/>
            <person name="Krone M.R."/>
            <person name="Keruly J.C."/>
            <person name="Moore R.D."/>
            <person name="Schiffer J.T."/>
            <person name="Nonyane B.A."/>
            <person name="Hecht F.M."/>
            <person name="Deeks S.G."/>
            <person name="Siliciano J.D."/>
            <person name="Ho Y.C."/>
            <person name="Siliciano R.F."/>
        </authorList>
    </citation>
    <scope>NUCLEOTIDE SEQUENCE</scope>
    <source>
        <strain evidence="38">074609_A11</strain>
    </source>
</reference>
<feature type="disulfide bond" evidence="33">
    <location>
        <begin position="222"/>
        <end position="233"/>
    </location>
</feature>
<evidence type="ECO:0000256" key="27">
    <source>
        <dbReference type="ARBA" id="ARBA00023157"/>
    </source>
</evidence>
<feature type="transmembrane region" description="Helical" evidence="34">
    <location>
        <begin position="672"/>
        <end position="699"/>
    </location>
</feature>
<evidence type="ECO:0000256" key="18">
    <source>
        <dbReference type="ARBA" id="ARBA00022844"/>
    </source>
</evidence>
<dbReference type="GO" id="GO:0005198">
    <property type="term" value="F:structural molecule activity"/>
    <property type="evidence" value="ECO:0007669"/>
    <property type="project" value="UniProtKB-UniRule"/>
</dbReference>
<feature type="region of interest" description="Immunosuppression" evidence="33">
    <location>
        <begin position="568"/>
        <end position="586"/>
    </location>
</feature>
<comment type="domain">
    <text evidence="33 34">The 17 amino acids long immunosuppressive region is present in many retroviral envelope proteins. Synthetic peptides derived from this relatively conserved sequence inhibit immune function in vitro and in vivo.</text>
</comment>
<evidence type="ECO:0000256" key="30">
    <source>
        <dbReference type="ARBA" id="ARBA00023288"/>
    </source>
</evidence>
<dbReference type="GO" id="GO:0019031">
    <property type="term" value="C:viral envelope"/>
    <property type="evidence" value="ECO:0007669"/>
    <property type="project" value="UniProtKB-KW"/>
</dbReference>
<dbReference type="GO" id="GO:0016020">
    <property type="term" value="C:membrane"/>
    <property type="evidence" value="ECO:0007669"/>
    <property type="project" value="UniProtKB-UniRule"/>
</dbReference>
<dbReference type="GO" id="GO:0055036">
    <property type="term" value="C:virion membrane"/>
    <property type="evidence" value="ECO:0007669"/>
    <property type="project" value="UniProtKB-SubCell"/>
</dbReference>
<dbReference type="Gene3D" id="1.20.5.490">
    <property type="entry name" value="Single helix bin"/>
    <property type="match status" value="1"/>
</dbReference>
<evidence type="ECO:0000256" key="22">
    <source>
        <dbReference type="ARBA" id="ARBA00022989"/>
    </source>
</evidence>
<dbReference type="FunFam" id="1.20.5.490:FF:000001">
    <property type="entry name" value="Envelope glycoprotein gp160"/>
    <property type="match status" value="1"/>
</dbReference>
<dbReference type="FunFam" id="1.10.287.210:FF:000001">
    <property type="entry name" value="Envelope glycoprotein gp160"/>
    <property type="match status" value="1"/>
</dbReference>
<comment type="domain">
    <text evidence="33">The CD4-binding region is targeted by the antibody b12.</text>
</comment>
<reference evidence="38" key="2">
    <citation type="submission" date="2020-02" db="EMBL/GenBank/DDBJ databases">
        <authorList>
            <person name="Antar A."/>
            <person name="Jenike K."/>
            <person name="Jang S."/>
            <person name="Rigau D."/>
            <person name="Reeves D."/>
            <person name="Hoh R."/>
            <person name="Krone M."/>
            <person name="Keruly J."/>
            <person name="Moore R."/>
            <person name="Schiffer J."/>
            <person name="Nonyane B."/>
            <person name="Hecht F."/>
            <person name="Deeks S."/>
            <person name="Siliciano J."/>
            <person name="Ho Y.-C."/>
            <person name="Siliciano R."/>
        </authorList>
    </citation>
    <scope>NUCLEOTIDE SEQUENCE</scope>
    <source>
        <strain evidence="38">074609_A11</strain>
    </source>
</reference>
<evidence type="ECO:0000256" key="35">
    <source>
        <dbReference type="SAM" id="MobiDB-lite"/>
    </source>
</evidence>
<evidence type="ECO:0000256" key="9">
    <source>
        <dbReference type="ARBA" id="ARBA00022511"/>
    </source>
</evidence>
<dbReference type="InterPro" id="IPR037527">
    <property type="entry name" value="Gp160"/>
</dbReference>
<organismHost>
    <name type="scientific">Homo sapiens</name>
    <name type="common">Human</name>
    <dbReference type="NCBI Taxonomy" id="9606"/>
</organismHost>
<keyword evidence="20 33" id="KW-0261">Viral envelope protein</keyword>
<evidence type="ECO:0000256" key="24">
    <source>
        <dbReference type="ARBA" id="ARBA00023054"/>
    </source>
</evidence>
<feature type="region of interest" description="MPER; binding to GalCer" evidence="33">
    <location>
        <begin position="656"/>
        <end position="677"/>
    </location>
</feature>
<comment type="PTM">
    <text evidence="33">Specific enzymatic cleavages in vivo yield mature proteins. Envelope glycoproteins are synthesized as a inactive precursor that is heavily N-glycosylated and processed likely by host cell furin in the Golgi to yield the mature SU and TM proteins. The cleavage site between SU and TM requires the minimal sequence [KR]-X-[KR]-R. About 2 of the 9 disulfide bonds of gp41 are reduced by P4HB/PDI, following binding to CD4 receptor.</text>
</comment>
<evidence type="ECO:0000256" key="2">
    <source>
        <dbReference type="ARBA" id="ARBA00004433"/>
    </source>
</evidence>
<evidence type="ECO:0000256" key="7">
    <source>
        <dbReference type="ARBA" id="ARBA00022506"/>
    </source>
</evidence>
<feature type="chain" id="PRO_5026396934" description="Envelope glycoprotein gp160" evidence="33">
    <location>
        <begin position="32"/>
        <end position="850"/>
    </location>
</feature>
<keyword evidence="30 33" id="KW-0449">Lipoprotein</keyword>
<comment type="subcellular location">
    <molecule>Transmembrane protein gp41</molecule>
    <subcellularLocation>
        <location evidence="33">Virion membrane</location>
        <topology evidence="33">Single-pass type I membrane protein</topology>
    </subcellularLocation>
    <subcellularLocation>
        <location evidence="33">Host cell membrane</location>
        <topology evidence="33">Single-pass type I membrane protein</topology>
    </subcellularLocation>
    <subcellularLocation>
        <location evidence="33">Host endosome membrane</location>
        <topology evidence="33">Single-pass type I membrane protein</topology>
    </subcellularLocation>
    <text evidence="33">It is probably concentrated at the site of budding and incorporated into the virions possibly by contacts between the cytoplasmic tail of Env and the N-terminus of Gag.</text>
</comment>
<dbReference type="CDD" id="cd09909">
    <property type="entry name" value="HIV-1-like_HR1-HR2"/>
    <property type="match status" value="1"/>
</dbReference>
<dbReference type="HAMAP" id="MF_04083">
    <property type="entry name" value="HIV_ENV"/>
    <property type="match status" value="1"/>
</dbReference>
<comment type="domain">
    <text evidence="33">Some of the most genetically diverse regions of the viral genome are present in Env. They are called variable regions 1 through 5 (V1 through V5). Coreceptor usage of gp120 is determined mainly by the primary structure of the third variable region (V3) in the outer domain of gp120. The sequence of V3 determines which coreceptor, CCR5 and/or CXCR4 (corresponding to R5/macrophage, X4/T cell and R5X4/T cell and macrophage tropism), is used to trigger the fusion potential of the Env complex, and hence which cells the virus can infect. Binding to CCR5 involves a region adjacent in addition to V3.</text>
</comment>
<keyword evidence="17 33" id="KW-1161">Viral attachment to host cell</keyword>
<evidence type="ECO:0000256" key="33">
    <source>
        <dbReference type="HAMAP-Rule" id="MF_04083"/>
    </source>
</evidence>
<evidence type="ECO:0000256" key="11">
    <source>
        <dbReference type="ARBA" id="ARBA00022581"/>
    </source>
</evidence>
<dbReference type="GO" id="GO:0044175">
    <property type="term" value="C:host cell endosome membrane"/>
    <property type="evidence" value="ECO:0007669"/>
    <property type="project" value="UniProtKB-SubCell"/>
</dbReference>
<feature type="chain" id="PRO_5026396933" description="Transmembrane protein gp41" evidence="33">
    <location>
        <begin position="506"/>
        <end position="850"/>
    </location>
</feature>